<evidence type="ECO:0000313" key="1">
    <source>
        <dbReference type="EMBL" id="CAG8681773.1"/>
    </source>
</evidence>
<proteinExistence type="predicted"/>
<protein>
    <submittedName>
        <fullName evidence="1">26193_t:CDS:1</fullName>
    </submittedName>
</protein>
<gene>
    <name evidence="1" type="ORF">RPERSI_LOCUS9149</name>
</gene>
<sequence length="219" mass="25682">QIVNAVITTGSNIIQTFMTYLSTQQSYSDENIKNFITLKEGKPNLTNDYKLIKLLEEYENDVPELKIVIYASIGLSINDKLQYNGKFNWKITRIIEEIKRTKQIGSKIYVLHIGVSNTEEVYQQIQTIPSLPQEIREIQDNETPREKIYTFLNWHKEQQEPTKQYYKNEIAEQERNYQYTYDDAIQIQPSQFVNMPMADKQLVMQQLVGESNSNGDPKK</sequence>
<reference evidence="1" key="1">
    <citation type="submission" date="2021-06" db="EMBL/GenBank/DDBJ databases">
        <authorList>
            <person name="Kallberg Y."/>
            <person name="Tangrot J."/>
            <person name="Rosling A."/>
        </authorList>
    </citation>
    <scope>NUCLEOTIDE SEQUENCE</scope>
    <source>
        <strain evidence="1">MA461A</strain>
    </source>
</reference>
<dbReference type="EMBL" id="CAJVQC010017041">
    <property type="protein sequence ID" value="CAG8681773.1"/>
    <property type="molecule type" value="Genomic_DNA"/>
</dbReference>
<dbReference type="Proteomes" id="UP000789920">
    <property type="component" value="Unassembled WGS sequence"/>
</dbReference>
<organism evidence="1 2">
    <name type="scientific">Racocetra persica</name>
    <dbReference type="NCBI Taxonomy" id="160502"/>
    <lineage>
        <taxon>Eukaryota</taxon>
        <taxon>Fungi</taxon>
        <taxon>Fungi incertae sedis</taxon>
        <taxon>Mucoromycota</taxon>
        <taxon>Glomeromycotina</taxon>
        <taxon>Glomeromycetes</taxon>
        <taxon>Diversisporales</taxon>
        <taxon>Gigasporaceae</taxon>
        <taxon>Racocetra</taxon>
    </lineage>
</organism>
<evidence type="ECO:0000313" key="2">
    <source>
        <dbReference type="Proteomes" id="UP000789920"/>
    </source>
</evidence>
<name>A0ACA9NYK4_9GLOM</name>
<comment type="caution">
    <text evidence="1">The sequence shown here is derived from an EMBL/GenBank/DDBJ whole genome shotgun (WGS) entry which is preliminary data.</text>
</comment>
<accession>A0ACA9NYK4</accession>
<feature type="non-terminal residue" evidence="1">
    <location>
        <position position="1"/>
    </location>
</feature>
<keyword evidence="2" id="KW-1185">Reference proteome</keyword>